<dbReference type="InterPro" id="IPR029069">
    <property type="entry name" value="HotDog_dom_sf"/>
</dbReference>
<gene>
    <name evidence="3" type="ORF">JCM19294_731</name>
</gene>
<dbReference type="Proteomes" id="UP000029221">
    <property type="component" value="Unassembled WGS sequence"/>
</dbReference>
<protein>
    <submittedName>
        <fullName evidence="3">(3R)-hydroxymyristoyl-[acyl carrier protein] dehydratase</fullName>
    </submittedName>
</protein>
<keyword evidence="2" id="KW-0472">Membrane</keyword>
<dbReference type="Gene3D" id="3.10.129.10">
    <property type="entry name" value="Hotdog Thioesterase"/>
    <property type="match status" value="1"/>
</dbReference>
<reference evidence="3" key="1">
    <citation type="journal article" date="2014" name="Genome Announc.">
        <title>Draft Genome Sequences of Marine Flavobacterium Nonlabens Strains NR17, NR24, NR27, NR32, NR33, and Ara13.</title>
        <authorList>
            <person name="Nakanishi M."/>
            <person name="Meirelles P."/>
            <person name="Suzuki R."/>
            <person name="Takatani N."/>
            <person name="Mino S."/>
            <person name="Suda W."/>
            <person name="Oshima K."/>
            <person name="Hattori M."/>
            <person name="Ohkuma M."/>
            <person name="Hosokawa M."/>
            <person name="Miyashita K."/>
            <person name="Thompson F.L."/>
            <person name="Niwa A."/>
            <person name="Sawabe T."/>
            <person name="Sawabe T."/>
        </authorList>
    </citation>
    <scope>NUCLEOTIDE SEQUENCE [LARGE SCALE GENOMIC DNA]</scope>
    <source>
        <strain evidence="3">JCM 19294</strain>
    </source>
</reference>
<dbReference type="AlphaFoldDB" id="A0A090Q8L3"/>
<keyword evidence="4" id="KW-1185">Reference proteome</keyword>
<dbReference type="GO" id="GO:0016829">
    <property type="term" value="F:lyase activity"/>
    <property type="evidence" value="ECO:0007669"/>
    <property type="project" value="UniProtKB-KW"/>
</dbReference>
<name>A0A090Q8L3_9FLAO</name>
<keyword evidence="2" id="KW-0812">Transmembrane</keyword>
<dbReference type="EMBL" id="BBML01000009">
    <property type="protein sequence ID" value="GAK98098.1"/>
    <property type="molecule type" value="Genomic_DNA"/>
</dbReference>
<accession>A0A090Q8L3</accession>
<dbReference type="PANTHER" id="PTHR30272:SF1">
    <property type="entry name" value="3-HYDROXYACYL-[ACYL-CARRIER-PROTEIN] DEHYDRATASE"/>
    <property type="match status" value="1"/>
</dbReference>
<dbReference type="Pfam" id="PF07977">
    <property type="entry name" value="FabA"/>
    <property type="match status" value="1"/>
</dbReference>
<evidence type="ECO:0000256" key="1">
    <source>
        <dbReference type="ARBA" id="ARBA00023239"/>
    </source>
</evidence>
<evidence type="ECO:0000313" key="4">
    <source>
        <dbReference type="Proteomes" id="UP000029221"/>
    </source>
</evidence>
<feature type="transmembrane region" description="Helical" evidence="2">
    <location>
        <begin position="95"/>
        <end position="113"/>
    </location>
</feature>
<dbReference type="eggNOG" id="COG0764">
    <property type="taxonomic scope" value="Bacteria"/>
</dbReference>
<comment type="caution">
    <text evidence="3">The sequence shown here is derived from an EMBL/GenBank/DDBJ whole genome shotgun (WGS) entry which is preliminary data.</text>
</comment>
<keyword evidence="2" id="KW-1133">Transmembrane helix</keyword>
<dbReference type="SUPFAM" id="SSF54637">
    <property type="entry name" value="Thioesterase/thiol ester dehydrase-isomerase"/>
    <property type="match status" value="1"/>
</dbReference>
<evidence type="ECO:0000256" key="2">
    <source>
        <dbReference type="SAM" id="Phobius"/>
    </source>
</evidence>
<dbReference type="STRING" id="319236.BST91_04910"/>
<dbReference type="PANTHER" id="PTHR30272">
    <property type="entry name" value="3-HYDROXYACYL-[ACYL-CARRIER-PROTEIN] DEHYDRATASE"/>
    <property type="match status" value="1"/>
</dbReference>
<proteinExistence type="predicted"/>
<evidence type="ECO:0000313" key="3">
    <source>
        <dbReference type="EMBL" id="GAK98098.1"/>
    </source>
</evidence>
<dbReference type="InterPro" id="IPR013114">
    <property type="entry name" value="FabA_FabZ"/>
</dbReference>
<sequence length="115" mass="13310">MKEGDILKRLPYGKDFCFVDGINEIHENGVVGWYRFRESESFYKHHFKNNPVTPGVILIECMAQIGLVCFGIYLNPSLEHANIVMTENHVIFEKIVLPNEVVIVSSTLVYYRFNN</sequence>
<feature type="transmembrane region" description="Helical" evidence="2">
    <location>
        <begin position="52"/>
        <end position="75"/>
    </location>
</feature>
<organism evidence="3 4">
    <name type="scientific">Nonlabens tegetincola</name>
    <dbReference type="NCBI Taxonomy" id="323273"/>
    <lineage>
        <taxon>Bacteria</taxon>
        <taxon>Pseudomonadati</taxon>
        <taxon>Bacteroidota</taxon>
        <taxon>Flavobacteriia</taxon>
        <taxon>Flavobacteriales</taxon>
        <taxon>Flavobacteriaceae</taxon>
        <taxon>Nonlabens</taxon>
    </lineage>
</organism>
<keyword evidence="1" id="KW-0456">Lyase</keyword>
<dbReference type="RefSeq" id="WP_369385937.1">
    <property type="nucleotide sequence ID" value="NZ_BBML01000009.1"/>
</dbReference>